<dbReference type="AlphaFoldDB" id="A0A974PTI8"/>
<accession>A0A974PTI8</accession>
<evidence type="ECO:0000256" key="1">
    <source>
        <dbReference type="ARBA" id="ARBA00009437"/>
    </source>
</evidence>
<dbReference type="InterPro" id="IPR005119">
    <property type="entry name" value="LysR_subst-bd"/>
</dbReference>
<proteinExistence type="inferred from homology"/>
<keyword evidence="3" id="KW-0238">DNA-binding</keyword>
<dbReference type="Proteomes" id="UP000596427">
    <property type="component" value="Chromosome"/>
</dbReference>
<dbReference type="EMBL" id="CP063362">
    <property type="protein sequence ID" value="QRG08973.1"/>
    <property type="molecule type" value="Genomic_DNA"/>
</dbReference>
<dbReference type="GO" id="GO:0003677">
    <property type="term" value="F:DNA binding"/>
    <property type="evidence" value="ECO:0007669"/>
    <property type="project" value="UniProtKB-KW"/>
</dbReference>
<dbReference type="GO" id="GO:0005829">
    <property type="term" value="C:cytosol"/>
    <property type="evidence" value="ECO:0007669"/>
    <property type="project" value="TreeGrafter"/>
</dbReference>
<dbReference type="SUPFAM" id="SSF53850">
    <property type="entry name" value="Periplasmic binding protein-like II"/>
    <property type="match status" value="1"/>
</dbReference>
<evidence type="ECO:0000256" key="2">
    <source>
        <dbReference type="ARBA" id="ARBA00023015"/>
    </source>
</evidence>
<evidence type="ECO:0000259" key="5">
    <source>
        <dbReference type="PROSITE" id="PS50931"/>
    </source>
</evidence>
<reference evidence="6 7" key="1">
    <citation type="submission" date="2020-10" db="EMBL/GenBank/DDBJ databases">
        <title>Degradation of 1,4-Dioxane by Xanthobacter sp. YN2, via a Novel Group-2 Soluble Di-Iron Monooxygenase.</title>
        <authorList>
            <person name="Ma F."/>
            <person name="Wang Y."/>
            <person name="Yang J."/>
            <person name="Guo H."/>
            <person name="Su D."/>
            <person name="Yu L."/>
        </authorList>
    </citation>
    <scope>NUCLEOTIDE SEQUENCE [LARGE SCALE GENOMIC DNA]</scope>
    <source>
        <strain evidence="6 7">YN2</strain>
    </source>
</reference>
<evidence type="ECO:0000256" key="3">
    <source>
        <dbReference type="ARBA" id="ARBA00023125"/>
    </source>
</evidence>
<dbReference type="Pfam" id="PF00126">
    <property type="entry name" value="HTH_1"/>
    <property type="match status" value="1"/>
</dbReference>
<dbReference type="Pfam" id="PF03466">
    <property type="entry name" value="LysR_substrate"/>
    <property type="match status" value="1"/>
</dbReference>
<dbReference type="PANTHER" id="PTHR30419">
    <property type="entry name" value="HTH-TYPE TRANSCRIPTIONAL REGULATOR YBHD"/>
    <property type="match status" value="1"/>
</dbReference>
<name>A0A974PTI8_9HYPH</name>
<dbReference type="GO" id="GO:0003700">
    <property type="term" value="F:DNA-binding transcription factor activity"/>
    <property type="evidence" value="ECO:0007669"/>
    <property type="project" value="InterPro"/>
</dbReference>
<feature type="domain" description="HTH lysR-type" evidence="5">
    <location>
        <begin position="1"/>
        <end position="58"/>
    </location>
</feature>
<organism evidence="6 7">
    <name type="scientific">Xanthobacter dioxanivorans</name>
    <dbReference type="NCBI Taxonomy" id="2528964"/>
    <lineage>
        <taxon>Bacteria</taxon>
        <taxon>Pseudomonadati</taxon>
        <taxon>Pseudomonadota</taxon>
        <taxon>Alphaproteobacteria</taxon>
        <taxon>Hyphomicrobiales</taxon>
        <taxon>Xanthobacteraceae</taxon>
        <taxon>Xanthobacter</taxon>
    </lineage>
</organism>
<dbReference type="InterPro" id="IPR036390">
    <property type="entry name" value="WH_DNA-bd_sf"/>
</dbReference>
<evidence type="ECO:0000256" key="4">
    <source>
        <dbReference type="ARBA" id="ARBA00023163"/>
    </source>
</evidence>
<dbReference type="Gene3D" id="3.40.190.10">
    <property type="entry name" value="Periplasmic binding protein-like II"/>
    <property type="match status" value="2"/>
</dbReference>
<evidence type="ECO:0000313" key="6">
    <source>
        <dbReference type="EMBL" id="QRG08973.1"/>
    </source>
</evidence>
<dbReference type="SUPFAM" id="SSF46785">
    <property type="entry name" value="Winged helix' DNA-binding domain"/>
    <property type="match status" value="1"/>
</dbReference>
<dbReference type="Gene3D" id="1.10.10.10">
    <property type="entry name" value="Winged helix-like DNA-binding domain superfamily/Winged helix DNA-binding domain"/>
    <property type="match status" value="1"/>
</dbReference>
<keyword evidence="4" id="KW-0804">Transcription</keyword>
<evidence type="ECO:0000313" key="7">
    <source>
        <dbReference type="Proteomes" id="UP000596427"/>
    </source>
</evidence>
<dbReference type="PROSITE" id="PS50931">
    <property type="entry name" value="HTH_LYSR"/>
    <property type="match status" value="1"/>
</dbReference>
<sequence>MDTRFLECFVAVVEHGSVAEAARQLNLAPTTLALRIRALEEEFGFALMARSGRTARPTLAGEALALRAAGILRDLRDLRTVHDQDKPRGQLRLGVAQTAITTILCDVLPALAQKYPDLEIIVQKGSSAHIFEKLNAGEVDAGFLFHPPFRLPKTLAWRALRAERFIVITSSSEACADPLRLLKERPLVRYDRSLWSGQIAENYLRQQRIRPKDRIELDALDAIAVLVHRGLGVSLVPDRALPLPEGLTIRKHALPEPAPRRELGLLWPVTSTHARAIRVAEEETALAIGNGASSIPL</sequence>
<protein>
    <submittedName>
        <fullName evidence="6">LysR family transcriptional regulator</fullName>
    </submittedName>
</protein>
<gene>
    <name evidence="6" type="ORF">EZH22_12270</name>
</gene>
<dbReference type="InterPro" id="IPR000847">
    <property type="entry name" value="LysR_HTH_N"/>
</dbReference>
<dbReference type="KEGG" id="xdi:EZH22_12270"/>
<dbReference type="InterPro" id="IPR036388">
    <property type="entry name" value="WH-like_DNA-bd_sf"/>
</dbReference>
<dbReference type="InterPro" id="IPR050950">
    <property type="entry name" value="HTH-type_LysR_regulators"/>
</dbReference>
<comment type="similarity">
    <text evidence="1">Belongs to the LysR transcriptional regulatory family.</text>
</comment>
<keyword evidence="7" id="KW-1185">Reference proteome</keyword>
<keyword evidence="2" id="KW-0805">Transcription regulation</keyword>